<organism evidence="3 4">
    <name type="scientific">Paracoccus jeotgali</name>
    <dbReference type="NCBI Taxonomy" id="2065379"/>
    <lineage>
        <taxon>Bacteria</taxon>
        <taxon>Pseudomonadati</taxon>
        <taxon>Pseudomonadota</taxon>
        <taxon>Alphaproteobacteria</taxon>
        <taxon>Rhodobacterales</taxon>
        <taxon>Paracoccaceae</taxon>
        <taxon>Paracoccus</taxon>
    </lineage>
</organism>
<evidence type="ECO:0000313" key="4">
    <source>
        <dbReference type="Proteomes" id="UP000234882"/>
    </source>
</evidence>
<proteinExistence type="predicted"/>
<keyword evidence="1" id="KW-0732">Signal</keyword>
<dbReference type="OrthoDB" id="9811036at2"/>
<feature type="signal peptide" evidence="1">
    <location>
        <begin position="1"/>
        <end position="21"/>
    </location>
</feature>
<dbReference type="InterPro" id="IPR028250">
    <property type="entry name" value="DsbDN"/>
</dbReference>
<evidence type="ECO:0000256" key="1">
    <source>
        <dbReference type="SAM" id="SignalP"/>
    </source>
</evidence>
<name>A0A2K9MGI6_9RHOB</name>
<dbReference type="AlphaFoldDB" id="A0A2K9MGI6"/>
<feature type="chain" id="PRO_5014856226" description="Thiol:disulfide interchange protein DsbD N-terminal domain-containing protein" evidence="1">
    <location>
        <begin position="22"/>
        <end position="275"/>
    </location>
</feature>
<sequence length="275" mass="28312">MKHLTLLACLALPLAGLGLSAAALPTISPATGAAQSRAPKALPQGLRSARLLPGWTDAQGQRISALELVLAPGWKTYWRSPGDAGLPPQFDWRGENIGAVTLHWPAPEIVISDGVRTLGYHDRLVLPFSVMPAQQGQPVELAAHLELGLCESVCVPASLDLAAPAAGDTPDPAILAAMKLVPQQGAHLPACEIAEIEDGMTVTLSLPEAGADLAIEHAADESIWVSAPQLSADGTEASADFVAPSGKPFPLDPDAVVMTLIGAQGAVEYQGCAAG</sequence>
<dbReference type="Proteomes" id="UP000234882">
    <property type="component" value="Chromosome"/>
</dbReference>
<accession>A0A2K9MGI6</accession>
<evidence type="ECO:0000313" key="3">
    <source>
        <dbReference type="EMBL" id="AUM74759.1"/>
    </source>
</evidence>
<keyword evidence="4" id="KW-1185">Reference proteome</keyword>
<reference evidence="4" key="1">
    <citation type="submission" date="2017-12" db="EMBL/GenBank/DDBJ databases">
        <title>Genomic analysis of Paracoccus sp. CBA4604.</title>
        <authorList>
            <person name="Roh S.W."/>
            <person name="Kim J.Y."/>
            <person name="Kim J.S."/>
        </authorList>
    </citation>
    <scope>NUCLEOTIDE SEQUENCE [LARGE SCALE GENOMIC DNA]</scope>
    <source>
        <strain evidence="4">CBA4604</strain>
    </source>
</reference>
<protein>
    <recommendedName>
        <fullName evidence="2">Thiol:disulfide interchange protein DsbD N-terminal domain-containing protein</fullName>
    </recommendedName>
</protein>
<dbReference type="EMBL" id="CP025583">
    <property type="protein sequence ID" value="AUM74759.1"/>
    <property type="molecule type" value="Genomic_DNA"/>
</dbReference>
<feature type="domain" description="Thiol:disulfide interchange protein DsbD N-terminal" evidence="2">
    <location>
        <begin position="58"/>
        <end position="160"/>
    </location>
</feature>
<gene>
    <name evidence="3" type="ORF">CYR75_11130</name>
</gene>
<dbReference type="RefSeq" id="WP_101500104.1">
    <property type="nucleotide sequence ID" value="NZ_CP025583.1"/>
</dbReference>
<dbReference type="Pfam" id="PF11412">
    <property type="entry name" value="DsbD_N"/>
    <property type="match status" value="1"/>
</dbReference>
<dbReference type="KEGG" id="paru:CYR75_11130"/>
<evidence type="ECO:0000259" key="2">
    <source>
        <dbReference type="Pfam" id="PF11412"/>
    </source>
</evidence>